<feature type="chain" id="PRO_5046470407" evidence="1">
    <location>
        <begin position="34"/>
        <end position="153"/>
    </location>
</feature>
<dbReference type="Proteomes" id="UP001235760">
    <property type="component" value="Unassembled WGS sequence"/>
</dbReference>
<keyword evidence="1" id="KW-0732">Signal</keyword>
<accession>A0ABT9FY63</accession>
<dbReference type="RefSeq" id="WP_305747723.1">
    <property type="nucleotide sequence ID" value="NZ_JAUZEE010000001.1"/>
</dbReference>
<feature type="signal peptide" evidence="1">
    <location>
        <begin position="1"/>
        <end position="33"/>
    </location>
</feature>
<comment type="caution">
    <text evidence="2">The sequence shown here is derived from an EMBL/GenBank/DDBJ whole genome shotgun (WGS) entry which is preliminary data.</text>
</comment>
<sequence length="153" mass="15927">MNTQRSLPALALSAALSVALLGAAVLTSLPAAAADAAAPAPAKKKPAAKAPALPDLTPEQIANAERVLTGPSACEFNQSVSVDAATEKSGYFKVAFKGKSYLMAPEPTTTGAVRLEDKKNGLVWLQIANKSMLMNAKVGRRMVDNCVHPNQKT</sequence>
<name>A0ABT9FY63_LEPDI</name>
<gene>
    <name evidence="2" type="ORF">Q8X39_00780</name>
</gene>
<keyword evidence="3" id="KW-1185">Reference proteome</keyword>
<evidence type="ECO:0000313" key="3">
    <source>
        <dbReference type="Proteomes" id="UP001235760"/>
    </source>
</evidence>
<organism evidence="2 3">
    <name type="scientific">Leptothrix discophora</name>
    <dbReference type="NCBI Taxonomy" id="89"/>
    <lineage>
        <taxon>Bacteria</taxon>
        <taxon>Pseudomonadati</taxon>
        <taxon>Pseudomonadota</taxon>
        <taxon>Betaproteobacteria</taxon>
        <taxon>Burkholderiales</taxon>
        <taxon>Sphaerotilaceae</taxon>
        <taxon>Leptothrix</taxon>
    </lineage>
</organism>
<protein>
    <submittedName>
        <fullName evidence="2">Uncharacterized protein</fullName>
    </submittedName>
</protein>
<proteinExistence type="predicted"/>
<evidence type="ECO:0000313" key="2">
    <source>
        <dbReference type="EMBL" id="MDP4299157.1"/>
    </source>
</evidence>
<evidence type="ECO:0000256" key="1">
    <source>
        <dbReference type="SAM" id="SignalP"/>
    </source>
</evidence>
<dbReference type="EMBL" id="JAUZEE010000001">
    <property type="protein sequence ID" value="MDP4299157.1"/>
    <property type="molecule type" value="Genomic_DNA"/>
</dbReference>
<reference evidence="2 3" key="1">
    <citation type="submission" date="2023-08" db="EMBL/GenBank/DDBJ databases">
        <authorList>
            <person name="Roldan D.M."/>
            <person name="Menes R.J."/>
        </authorList>
    </citation>
    <scope>NUCLEOTIDE SEQUENCE [LARGE SCALE GENOMIC DNA]</scope>
    <source>
        <strain evidence="2 3">CCM 2812</strain>
    </source>
</reference>